<comment type="caution">
    <text evidence="2">The sequence shown here is derived from an EMBL/GenBank/DDBJ whole genome shotgun (WGS) entry which is preliminary data.</text>
</comment>
<dbReference type="Pfam" id="PF01702">
    <property type="entry name" value="TGT"/>
    <property type="match status" value="1"/>
</dbReference>
<reference evidence="2" key="1">
    <citation type="submission" date="2020-05" db="EMBL/GenBank/DDBJ databases">
        <title>Phylogenomic resolution of chytrid fungi.</title>
        <authorList>
            <person name="Stajich J.E."/>
            <person name="Amses K."/>
            <person name="Simmons R."/>
            <person name="Seto K."/>
            <person name="Myers J."/>
            <person name="Bonds A."/>
            <person name="Quandt C.A."/>
            <person name="Barry K."/>
            <person name="Liu P."/>
            <person name="Grigoriev I."/>
            <person name="Longcore J.E."/>
            <person name="James T.Y."/>
        </authorList>
    </citation>
    <scope>NUCLEOTIDE SEQUENCE</scope>
    <source>
        <strain evidence="2">JEL0476</strain>
    </source>
</reference>
<keyword evidence="3" id="KW-1185">Reference proteome</keyword>
<dbReference type="Proteomes" id="UP001211065">
    <property type="component" value="Unassembled WGS sequence"/>
</dbReference>
<gene>
    <name evidence="2" type="ORF">HK099_008052</name>
</gene>
<dbReference type="GO" id="GO:0006400">
    <property type="term" value="P:tRNA modification"/>
    <property type="evidence" value="ECO:0007669"/>
    <property type="project" value="InterPro"/>
</dbReference>
<evidence type="ECO:0000313" key="3">
    <source>
        <dbReference type="Proteomes" id="UP001211065"/>
    </source>
</evidence>
<feature type="domain" description="tRNA-guanine(15) transglycosylase-like" evidence="1">
    <location>
        <begin position="94"/>
        <end position="268"/>
    </location>
</feature>
<dbReference type="EMBL" id="JADGJW010000845">
    <property type="protein sequence ID" value="KAJ3211262.1"/>
    <property type="molecule type" value="Genomic_DNA"/>
</dbReference>
<evidence type="ECO:0000313" key="2">
    <source>
        <dbReference type="EMBL" id="KAJ3211262.1"/>
    </source>
</evidence>
<dbReference type="PANTHER" id="PTHR46064">
    <property type="entry name" value="QUEUINE TRNA-RIBOSYLTRANSFERASE ACCESSORY SUBUNIT 2"/>
    <property type="match status" value="1"/>
</dbReference>
<dbReference type="InterPro" id="IPR036511">
    <property type="entry name" value="TGT-like_sf"/>
</dbReference>
<dbReference type="InterPro" id="IPR050852">
    <property type="entry name" value="Queuine_tRNA-ribosyltrfase"/>
</dbReference>
<proteinExistence type="predicted"/>
<dbReference type="AlphaFoldDB" id="A0AAD5TWG5"/>
<organism evidence="2 3">
    <name type="scientific">Clydaea vesicula</name>
    <dbReference type="NCBI Taxonomy" id="447962"/>
    <lineage>
        <taxon>Eukaryota</taxon>
        <taxon>Fungi</taxon>
        <taxon>Fungi incertae sedis</taxon>
        <taxon>Chytridiomycota</taxon>
        <taxon>Chytridiomycota incertae sedis</taxon>
        <taxon>Chytridiomycetes</taxon>
        <taxon>Lobulomycetales</taxon>
        <taxon>Lobulomycetaceae</taxon>
        <taxon>Clydaea</taxon>
    </lineage>
</organism>
<accession>A0AAD5TWG5</accession>
<dbReference type="Gene3D" id="3.20.20.105">
    <property type="entry name" value="Queuine tRNA-ribosyltransferase-like"/>
    <property type="match status" value="1"/>
</dbReference>
<evidence type="ECO:0000259" key="1">
    <source>
        <dbReference type="Pfam" id="PF01702"/>
    </source>
</evidence>
<dbReference type="InterPro" id="IPR002616">
    <property type="entry name" value="tRNA_ribo_trans-like"/>
</dbReference>
<name>A0AAD5TWG5_9FUNG</name>
<protein>
    <recommendedName>
        <fullName evidence="1">tRNA-guanine(15) transglycosylase-like domain-containing protein</fullName>
    </recommendedName>
</protein>
<sequence>MELTSTFLKLKNGKKFSTPSLVYNLNGGQINYISKNQINLSNNFTSDHLECFYDCFDVNPLDENTILYLKDYSKNKHLSSSEKFHSIHSQTCHKKLTTKMFFENALKLESKILVSPIALGSLNYWKSQKRNDNFLKELIKLKEDSKLNNKNLNLDLFAVVDGGLDIEKRAMMSFTVFSNFDKDVSGYCLPFFHDLENEDTEEVNFDDKKRNIEPLLSETLKHLPANKPKLALGIRTWRDLQTLLKLGIDLIDTNFFLEKLSKNGVALIIKDVNEVVNVMHA</sequence>
<dbReference type="PANTHER" id="PTHR46064:SF1">
    <property type="entry name" value="QUEUINE TRNA-RIBOSYLTRANSFERASE ACCESSORY SUBUNIT 2"/>
    <property type="match status" value="1"/>
</dbReference>
<dbReference type="SUPFAM" id="SSF51713">
    <property type="entry name" value="tRNA-guanine transglycosylase"/>
    <property type="match status" value="1"/>
</dbReference>